<feature type="transmembrane region" description="Helical" evidence="1">
    <location>
        <begin position="126"/>
        <end position="149"/>
    </location>
</feature>
<feature type="transmembrane region" description="Helical" evidence="1">
    <location>
        <begin position="44"/>
        <end position="67"/>
    </location>
</feature>
<dbReference type="Pfam" id="PF10269">
    <property type="entry name" value="Tmemb_185A"/>
    <property type="match status" value="1"/>
</dbReference>
<keyword evidence="1" id="KW-0812">Transmembrane</keyword>
<evidence type="ECO:0000313" key="2">
    <source>
        <dbReference type="Ensembl" id="ENSEBUP00000009857.1"/>
    </source>
</evidence>
<feature type="transmembrane region" description="Helical" evidence="1">
    <location>
        <begin position="161"/>
        <end position="194"/>
    </location>
</feature>
<dbReference type="GeneTree" id="ENSGT00940000168439"/>
<feature type="transmembrane region" description="Helical" evidence="1">
    <location>
        <begin position="12"/>
        <end position="32"/>
    </location>
</feature>
<protein>
    <recommendedName>
        <fullName evidence="4">Transmembrane protein 185B</fullName>
    </recommendedName>
</protein>
<dbReference type="Proteomes" id="UP000694388">
    <property type="component" value="Unplaced"/>
</dbReference>
<sequence length="377" mass="41546">MNLKTLLLDFNISRCMLATCGLATAVLLPFWLDGLSAPLWLPLAPLLTCHCLAVLASVVGTMVWCLYPRSRSEGGGRSEFRAMLVTAALHLLLLLFGLALCTYPGIQEKGFQREPAEAEKSSGKPPWLLVFAPLFVVCPLGLAGCVWGLRHGRAQQLEMIFGVNFLQFVFIALRLDGVISWAWVVVCIPAWLLLSFLELLSIYHLLWAFLIAATTAAVTDGQRRSHMLSACTHVTLLTCLLTFLALLTAKVDEQLSLNFVFIFVPLWIGLLAVLLSSCCLRGGNRWWFGLRQSFCPFLLDMLPCLREFANVGYSWHDPSNETNDDSELVAVQPTVPALQKRLASPDGAWTVAAGSGLPGSFRDPAIFPPRLFLDIPD</sequence>
<evidence type="ECO:0000256" key="1">
    <source>
        <dbReference type="SAM" id="Phobius"/>
    </source>
</evidence>
<feature type="transmembrane region" description="Helical" evidence="1">
    <location>
        <begin position="255"/>
        <end position="275"/>
    </location>
</feature>
<dbReference type="Ensembl" id="ENSEBUT00000010370.1">
    <property type="protein sequence ID" value="ENSEBUP00000009839.1"/>
    <property type="gene ID" value="ENSEBUG00000006320.1"/>
</dbReference>
<organism evidence="2 3">
    <name type="scientific">Eptatretus burgeri</name>
    <name type="common">Inshore hagfish</name>
    <dbReference type="NCBI Taxonomy" id="7764"/>
    <lineage>
        <taxon>Eukaryota</taxon>
        <taxon>Metazoa</taxon>
        <taxon>Chordata</taxon>
        <taxon>Craniata</taxon>
        <taxon>Vertebrata</taxon>
        <taxon>Cyclostomata</taxon>
        <taxon>Myxini</taxon>
        <taxon>Myxiniformes</taxon>
        <taxon>Myxinidae</taxon>
        <taxon>Eptatretinae</taxon>
        <taxon>Eptatretus</taxon>
    </lineage>
</organism>
<feature type="transmembrane region" description="Helical" evidence="1">
    <location>
        <begin position="200"/>
        <end position="218"/>
    </location>
</feature>
<evidence type="ECO:0008006" key="4">
    <source>
        <dbReference type="Google" id="ProtNLM"/>
    </source>
</evidence>
<dbReference type="AlphaFoldDB" id="A0A8C4WSM2"/>
<proteinExistence type="predicted"/>
<dbReference type="PANTHER" id="PTHR13568">
    <property type="entry name" value="FAM11A, B PROTEIN"/>
    <property type="match status" value="1"/>
</dbReference>
<dbReference type="InterPro" id="IPR019396">
    <property type="entry name" value="TM_Fragile-X-F-assoc"/>
</dbReference>
<name>A0A8C4WSM2_EPTBU</name>
<accession>A0A8C4WSM2</accession>
<feature type="transmembrane region" description="Helical" evidence="1">
    <location>
        <begin position="230"/>
        <end position="249"/>
    </location>
</feature>
<keyword evidence="1" id="KW-1133">Transmembrane helix</keyword>
<evidence type="ECO:0000313" key="3">
    <source>
        <dbReference type="Proteomes" id="UP000694388"/>
    </source>
</evidence>
<dbReference type="Ensembl" id="ENSEBUT00000010388.1">
    <property type="protein sequence ID" value="ENSEBUP00000009857.1"/>
    <property type="gene ID" value="ENSEBUG00000006320.1"/>
</dbReference>
<keyword evidence="1" id="KW-0472">Membrane</keyword>
<reference evidence="2" key="1">
    <citation type="submission" date="2025-05" db="UniProtKB">
        <authorList>
            <consortium name="Ensembl"/>
        </authorList>
    </citation>
    <scope>IDENTIFICATION</scope>
</reference>
<keyword evidence="3" id="KW-1185">Reference proteome</keyword>
<dbReference type="PANTHER" id="PTHR13568:SF6">
    <property type="entry name" value="TRANSMEMBRANE PROTEIN 185A"/>
    <property type="match status" value="1"/>
</dbReference>
<feature type="transmembrane region" description="Helical" evidence="1">
    <location>
        <begin position="87"/>
        <end position="106"/>
    </location>
</feature>